<sequence>MADTRGTLKGALIGGVIGATAALLLAPKSGRELRVDIRDRYNSVQDRTKQALSEAGNKTQELAKQVGQHATDIMDKTRSAISTAKDEVQSWKDESKKEFKDEQQPDQKMN</sequence>
<dbReference type="Proteomes" id="UP000502248">
    <property type="component" value="Chromosome"/>
</dbReference>
<keyword evidence="4" id="KW-1185">Reference proteome</keyword>
<reference evidence="3 4" key="1">
    <citation type="submission" date="2020-04" db="EMBL/GenBank/DDBJ databases">
        <title>Genome sequencing of novel species.</title>
        <authorList>
            <person name="Heo J."/>
            <person name="Kim S.-J."/>
            <person name="Kim J.-S."/>
            <person name="Hong S.-B."/>
            <person name="Kwon S.-W."/>
        </authorList>
    </citation>
    <scope>NUCLEOTIDE SEQUENCE [LARGE SCALE GENOMIC DNA]</scope>
    <source>
        <strain evidence="3 4">MFER-1</strain>
    </source>
</reference>
<protein>
    <submittedName>
        <fullName evidence="3">YtxH domain-containing protein</fullName>
    </submittedName>
</protein>
<feature type="transmembrane region" description="Helical" evidence="2">
    <location>
        <begin position="6"/>
        <end position="26"/>
    </location>
</feature>
<dbReference type="PANTHER" id="PTHR35792">
    <property type="entry name" value="GENERAL STRESS PROTEIN"/>
    <property type="match status" value="1"/>
</dbReference>
<dbReference type="PANTHER" id="PTHR35792:SF2">
    <property type="entry name" value="GENERAL STRESS PROTEIN"/>
    <property type="match status" value="1"/>
</dbReference>
<keyword evidence="2" id="KW-0472">Membrane</keyword>
<evidence type="ECO:0000313" key="3">
    <source>
        <dbReference type="EMBL" id="QJD84352.1"/>
    </source>
</evidence>
<dbReference type="KEGG" id="cheb:HH215_14995"/>
<dbReference type="InterPro" id="IPR024623">
    <property type="entry name" value="YtxH"/>
</dbReference>
<keyword evidence="2" id="KW-1133">Transmembrane helix</keyword>
<keyword evidence="2" id="KW-0812">Transmembrane</keyword>
<evidence type="ECO:0000313" key="4">
    <source>
        <dbReference type="Proteomes" id="UP000502248"/>
    </source>
</evidence>
<organism evidence="3 4">
    <name type="scientific">Cohnella herbarum</name>
    <dbReference type="NCBI Taxonomy" id="2728023"/>
    <lineage>
        <taxon>Bacteria</taxon>
        <taxon>Bacillati</taxon>
        <taxon>Bacillota</taxon>
        <taxon>Bacilli</taxon>
        <taxon>Bacillales</taxon>
        <taxon>Paenibacillaceae</taxon>
        <taxon>Cohnella</taxon>
    </lineage>
</organism>
<gene>
    <name evidence="3" type="ORF">HH215_14995</name>
</gene>
<dbReference type="EMBL" id="CP051680">
    <property type="protein sequence ID" value="QJD84352.1"/>
    <property type="molecule type" value="Genomic_DNA"/>
</dbReference>
<proteinExistence type="predicted"/>
<evidence type="ECO:0000256" key="2">
    <source>
        <dbReference type="SAM" id="Phobius"/>
    </source>
</evidence>
<dbReference type="Pfam" id="PF12732">
    <property type="entry name" value="YtxH"/>
    <property type="match status" value="1"/>
</dbReference>
<evidence type="ECO:0000256" key="1">
    <source>
        <dbReference type="SAM" id="MobiDB-lite"/>
    </source>
</evidence>
<dbReference type="RefSeq" id="WP_169280636.1">
    <property type="nucleotide sequence ID" value="NZ_CP051680.1"/>
</dbReference>
<dbReference type="InterPro" id="IPR052928">
    <property type="entry name" value="Desiccation-related_membrane"/>
</dbReference>
<dbReference type="AlphaFoldDB" id="A0A7Z2ZMR1"/>
<name>A0A7Z2ZMR1_9BACL</name>
<feature type="region of interest" description="Disordered" evidence="1">
    <location>
        <begin position="78"/>
        <end position="110"/>
    </location>
</feature>
<accession>A0A7Z2ZMR1</accession>